<dbReference type="Pfam" id="PF02475">
    <property type="entry name" value="TRM5-TYW2_MTfase"/>
    <property type="match status" value="1"/>
</dbReference>
<keyword evidence="2" id="KW-0489">Methyltransferase</keyword>
<keyword evidence="1" id="KW-0963">Cytoplasm</keyword>
<dbReference type="InterPro" id="IPR056743">
    <property type="entry name" value="TRM5-TYW2-like_MTfase"/>
</dbReference>
<dbReference type="GO" id="GO:0008175">
    <property type="term" value="F:tRNA methyltransferase activity"/>
    <property type="evidence" value="ECO:0007669"/>
    <property type="project" value="TreeGrafter"/>
</dbReference>
<dbReference type="InterPro" id="IPR029063">
    <property type="entry name" value="SAM-dependent_MTases_sf"/>
</dbReference>
<dbReference type="Proteomes" id="UP000541444">
    <property type="component" value="Unassembled WGS sequence"/>
</dbReference>
<evidence type="ECO:0000256" key="3">
    <source>
        <dbReference type="ARBA" id="ARBA00022679"/>
    </source>
</evidence>
<dbReference type="OrthoDB" id="408788at2759"/>
<dbReference type="GO" id="GO:0002939">
    <property type="term" value="P:tRNA N1-guanine methylation"/>
    <property type="evidence" value="ECO:0007669"/>
    <property type="project" value="TreeGrafter"/>
</dbReference>
<evidence type="ECO:0000256" key="5">
    <source>
        <dbReference type="ARBA" id="ARBA00022694"/>
    </source>
</evidence>
<keyword evidence="4" id="KW-0949">S-adenosyl-L-methionine</keyword>
<proteinExistence type="predicted"/>
<name>A0A7J7LWU8_9MAGN</name>
<evidence type="ECO:0000256" key="4">
    <source>
        <dbReference type="ARBA" id="ARBA00022691"/>
    </source>
</evidence>
<dbReference type="InterPro" id="IPR033756">
    <property type="entry name" value="YlxH/NBP35"/>
</dbReference>
<dbReference type="AlphaFoldDB" id="A0A7J7LWU8"/>
<dbReference type="Gene3D" id="3.40.50.300">
    <property type="entry name" value="P-loop containing nucleotide triphosphate hydrolases"/>
    <property type="match status" value="1"/>
</dbReference>
<keyword evidence="7" id="KW-0067">ATP-binding</keyword>
<sequence>MTFSALQCRIPNMMKLSGKPEVSEDMKMIPIENHGVKCMSIEFLIEKDDPMVMSDLQKMTGGVAWGNPYILVVDMPWHRRCSIEYFAEAAIVRSEGARQTTDEMDMEFLGESDKRDKEVFSLTTDEVKQYEATFKIDYGMVYWNSGLEHEHIRLVSQFQPGEIICDMFVGIGPFAIPAAQKGCVVYANDLNPDSIEYLKINEEINKVDDHVYAYNMDA</sequence>
<accession>A0A7J7LWU8</accession>
<keyword evidence="10" id="KW-1185">Reference proteome</keyword>
<evidence type="ECO:0000313" key="9">
    <source>
        <dbReference type="EMBL" id="KAF6147042.1"/>
    </source>
</evidence>
<evidence type="ECO:0000313" key="10">
    <source>
        <dbReference type="Proteomes" id="UP000541444"/>
    </source>
</evidence>
<evidence type="ECO:0000256" key="7">
    <source>
        <dbReference type="ARBA" id="ARBA00022840"/>
    </source>
</evidence>
<keyword evidence="3" id="KW-0808">Transferase</keyword>
<dbReference type="InterPro" id="IPR027417">
    <property type="entry name" value="P-loop_NTPase"/>
</dbReference>
<keyword evidence="5" id="KW-0819">tRNA processing</keyword>
<evidence type="ECO:0000259" key="8">
    <source>
        <dbReference type="PROSITE" id="PS51684"/>
    </source>
</evidence>
<feature type="domain" description="SAM-dependent methyltransferase TRM5/TYW2-type" evidence="8">
    <location>
        <begin position="62"/>
        <end position="218"/>
    </location>
</feature>
<evidence type="ECO:0000256" key="1">
    <source>
        <dbReference type="ARBA" id="ARBA00022490"/>
    </source>
</evidence>
<dbReference type="InterPro" id="IPR030382">
    <property type="entry name" value="MeTrfase_TRM5/TYW2"/>
</dbReference>
<reference evidence="9 10" key="1">
    <citation type="journal article" date="2020" name="IScience">
        <title>Genome Sequencing of the Endangered Kingdonia uniflora (Circaeasteraceae, Ranunculales) Reveals Potential Mechanisms of Evolutionary Specialization.</title>
        <authorList>
            <person name="Sun Y."/>
            <person name="Deng T."/>
            <person name="Zhang A."/>
            <person name="Moore M.J."/>
            <person name="Landis J.B."/>
            <person name="Lin N."/>
            <person name="Zhang H."/>
            <person name="Zhang X."/>
            <person name="Huang J."/>
            <person name="Zhang X."/>
            <person name="Sun H."/>
            <person name="Wang H."/>
        </authorList>
    </citation>
    <scope>NUCLEOTIDE SEQUENCE [LARGE SCALE GENOMIC DNA]</scope>
    <source>
        <strain evidence="9">TB1705</strain>
        <tissue evidence="9">Leaf</tissue>
    </source>
</reference>
<dbReference type="GO" id="GO:0005524">
    <property type="term" value="F:ATP binding"/>
    <property type="evidence" value="ECO:0007669"/>
    <property type="project" value="UniProtKB-KW"/>
</dbReference>
<dbReference type="Gene3D" id="3.40.50.150">
    <property type="entry name" value="Vaccinia Virus protein VP39"/>
    <property type="match status" value="1"/>
</dbReference>
<gene>
    <name evidence="9" type="ORF">GIB67_036761</name>
</gene>
<dbReference type="EMBL" id="JACGCM010001948">
    <property type="protein sequence ID" value="KAF6147042.1"/>
    <property type="molecule type" value="Genomic_DNA"/>
</dbReference>
<dbReference type="GO" id="GO:0005737">
    <property type="term" value="C:cytoplasm"/>
    <property type="evidence" value="ECO:0007669"/>
    <property type="project" value="TreeGrafter"/>
</dbReference>
<comment type="caution">
    <text evidence="9">The sequence shown here is derived from an EMBL/GenBank/DDBJ whole genome shotgun (WGS) entry which is preliminary data.</text>
</comment>
<dbReference type="PROSITE" id="PS51684">
    <property type="entry name" value="SAM_MT_TRM5_TYW2"/>
    <property type="match status" value="1"/>
</dbReference>
<dbReference type="PANTHER" id="PTHR23245">
    <property type="entry name" value="TRNA METHYLTRANSFERASE"/>
    <property type="match status" value="1"/>
</dbReference>
<evidence type="ECO:0000256" key="6">
    <source>
        <dbReference type="ARBA" id="ARBA00022741"/>
    </source>
</evidence>
<evidence type="ECO:0000256" key="2">
    <source>
        <dbReference type="ARBA" id="ARBA00022603"/>
    </source>
</evidence>
<dbReference type="PANTHER" id="PTHR23245:SF36">
    <property type="entry name" value="TRNA (GUANINE(37)-N1)-METHYLTRANSFERASE"/>
    <property type="match status" value="1"/>
</dbReference>
<dbReference type="Pfam" id="PF10609">
    <property type="entry name" value="ParA"/>
    <property type="match status" value="1"/>
</dbReference>
<protein>
    <recommendedName>
        <fullName evidence="8">SAM-dependent methyltransferase TRM5/TYW2-type domain-containing protein</fullName>
    </recommendedName>
</protein>
<keyword evidence="6" id="KW-0547">Nucleotide-binding</keyword>
<organism evidence="9 10">
    <name type="scientific">Kingdonia uniflora</name>
    <dbReference type="NCBI Taxonomy" id="39325"/>
    <lineage>
        <taxon>Eukaryota</taxon>
        <taxon>Viridiplantae</taxon>
        <taxon>Streptophyta</taxon>
        <taxon>Embryophyta</taxon>
        <taxon>Tracheophyta</taxon>
        <taxon>Spermatophyta</taxon>
        <taxon>Magnoliopsida</taxon>
        <taxon>Ranunculales</taxon>
        <taxon>Circaeasteraceae</taxon>
        <taxon>Kingdonia</taxon>
    </lineage>
</organism>
<dbReference type="SUPFAM" id="SSF53335">
    <property type="entry name" value="S-adenosyl-L-methionine-dependent methyltransferases"/>
    <property type="match status" value="1"/>
</dbReference>